<evidence type="ECO:0000259" key="8">
    <source>
        <dbReference type="Pfam" id="PF07992"/>
    </source>
</evidence>
<dbReference type="Proteomes" id="UP000255518">
    <property type="component" value="Unassembled WGS sequence"/>
</dbReference>
<dbReference type="PANTHER" id="PTHR43809">
    <property type="entry name" value="NITRITE REDUCTASE (NADH) LARGE SUBUNIT"/>
    <property type="match status" value="1"/>
</dbReference>
<sequence length="386" mass="41906">MTFIPAGTPSTATIAACCCAMAGLRGVLLMGDCTAAAALTARLESDEPATVDWLFDPSSTQPQAAGIMTMTKPVLVLVGHGMVGHHFLEQCVSRNLHQQYRIVVFGEERYPAYGPVHLSEYFAGRSAESLSLAAGDFFIEHGIELRLGEAWRPSTATHGWYGTPRGMKSTGINWCWRPARIPLFRQSPVTISRGALSTALLTISTVSPPMPPRRRAGWLSAAGCSGWRRPTPLKQLGLETQVVEFAPNLMAVQLDNGGAAMLREKIVALGVGVHTSKATTAIVREADGLRLNFADGGALRTDMVVFSAGSARRTRWPAAARWQVGERGGIHIDGQCRTSDPDVLGDRRMRPVGTIKFTVWWRRAIRWRASPRPLSQERTPALAAPT</sequence>
<comment type="pathway">
    <text evidence="2">Nitrogen metabolism; nitrate reduction (assimilation).</text>
</comment>
<feature type="domain" description="FAD/NAD(P)-binding" evidence="8">
    <location>
        <begin position="233"/>
        <end position="343"/>
    </location>
</feature>
<dbReference type="SUPFAM" id="SSF51905">
    <property type="entry name" value="FAD/NAD(P)-binding domain"/>
    <property type="match status" value="1"/>
</dbReference>
<evidence type="ECO:0000313" key="9">
    <source>
        <dbReference type="EMBL" id="STT04484.1"/>
    </source>
</evidence>
<dbReference type="AlphaFoldDB" id="A0A377V3L2"/>
<evidence type="ECO:0000256" key="4">
    <source>
        <dbReference type="ARBA" id="ARBA00022723"/>
    </source>
</evidence>
<organism evidence="9 10">
    <name type="scientific">Klebsiella pneumoniae</name>
    <dbReference type="NCBI Taxonomy" id="573"/>
    <lineage>
        <taxon>Bacteria</taxon>
        <taxon>Pseudomonadati</taxon>
        <taxon>Pseudomonadota</taxon>
        <taxon>Gammaproteobacteria</taxon>
        <taxon>Enterobacterales</taxon>
        <taxon>Enterobacteriaceae</taxon>
        <taxon>Klebsiella/Raoultella group</taxon>
        <taxon>Klebsiella</taxon>
        <taxon>Klebsiella pneumoniae complex</taxon>
    </lineage>
</organism>
<evidence type="ECO:0000313" key="10">
    <source>
        <dbReference type="Proteomes" id="UP000255518"/>
    </source>
</evidence>
<dbReference type="GO" id="GO:0046872">
    <property type="term" value="F:metal ion binding"/>
    <property type="evidence" value="ECO:0007669"/>
    <property type="project" value="UniProtKB-KW"/>
</dbReference>
<evidence type="ECO:0000256" key="5">
    <source>
        <dbReference type="ARBA" id="ARBA00023002"/>
    </source>
</evidence>
<dbReference type="EMBL" id="UGKT01000001">
    <property type="protein sequence ID" value="STT04484.1"/>
    <property type="molecule type" value="Genomic_DNA"/>
</dbReference>
<keyword evidence="7" id="KW-0411">Iron-sulfur</keyword>
<keyword evidence="6" id="KW-0408">Iron</keyword>
<dbReference type="InterPro" id="IPR052034">
    <property type="entry name" value="NasD-like"/>
</dbReference>
<proteinExistence type="predicted"/>
<dbReference type="Gene3D" id="3.50.50.60">
    <property type="entry name" value="FAD/NAD(P)-binding domain"/>
    <property type="match status" value="3"/>
</dbReference>
<reference evidence="9 10" key="1">
    <citation type="submission" date="2018-06" db="EMBL/GenBank/DDBJ databases">
        <authorList>
            <consortium name="Pathogen Informatics"/>
            <person name="Doyle S."/>
        </authorList>
    </citation>
    <scope>NUCLEOTIDE SEQUENCE [LARGE SCALE GENOMIC DNA]</scope>
    <source>
        <strain evidence="9 10">NCTC13443</strain>
    </source>
</reference>
<dbReference type="GO" id="GO:0051536">
    <property type="term" value="F:iron-sulfur cluster binding"/>
    <property type="evidence" value="ECO:0007669"/>
    <property type="project" value="UniProtKB-KW"/>
</dbReference>
<keyword evidence="3" id="KW-0349">Heme</keyword>
<accession>A0A377V3L2</accession>
<dbReference type="Pfam" id="PF07992">
    <property type="entry name" value="Pyr_redox_2"/>
    <property type="match status" value="1"/>
</dbReference>
<dbReference type="InterPro" id="IPR023753">
    <property type="entry name" value="FAD/NAD-binding_dom"/>
</dbReference>
<gene>
    <name evidence="9" type="ORF">NCTC13443_04607</name>
</gene>
<dbReference type="PANTHER" id="PTHR43809:SF1">
    <property type="entry name" value="NITRITE REDUCTASE (NADH) LARGE SUBUNIT"/>
    <property type="match status" value="1"/>
</dbReference>
<keyword evidence="5" id="KW-0560">Oxidoreductase</keyword>
<comment type="cofactor">
    <cofactor evidence="1">
        <name>siroheme</name>
        <dbReference type="ChEBI" id="CHEBI:60052"/>
    </cofactor>
</comment>
<dbReference type="InterPro" id="IPR036188">
    <property type="entry name" value="FAD/NAD-bd_sf"/>
</dbReference>
<name>A0A377V3L2_KLEPN</name>
<evidence type="ECO:0000256" key="2">
    <source>
        <dbReference type="ARBA" id="ARBA00005096"/>
    </source>
</evidence>
<dbReference type="GO" id="GO:0016491">
    <property type="term" value="F:oxidoreductase activity"/>
    <property type="evidence" value="ECO:0007669"/>
    <property type="project" value="UniProtKB-KW"/>
</dbReference>
<evidence type="ECO:0000256" key="3">
    <source>
        <dbReference type="ARBA" id="ARBA00022617"/>
    </source>
</evidence>
<keyword evidence="4" id="KW-0479">Metal-binding</keyword>
<evidence type="ECO:0000256" key="1">
    <source>
        <dbReference type="ARBA" id="ARBA00001929"/>
    </source>
</evidence>
<evidence type="ECO:0000256" key="6">
    <source>
        <dbReference type="ARBA" id="ARBA00023004"/>
    </source>
</evidence>
<protein>
    <submittedName>
        <fullName evidence="9">Putative nitrite reductase</fullName>
    </submittedName>
</protein>
<evidence type="ECO:0000256" key="7">
    <source>
        <dbReference type="ARBA" id="ARBA00023014"/>
    </source>
</evidence>